<name>A0A939NMI0_KLEPN</name>
<reference evidence="1" key="1">
    <citation type="submission" date="2021-03" db="EMBL/GenBank/DDBJ databases">
        <title>Molecular epidemiology and mechanisms of colistin and carbapenem resistance in Enterobacteriaceae from clinical isolates, the environment and porcine samples in Pretoria, South Africa.</title>
        <authorList>
            <person name="Bogoshi D."/>
            <person name="Mbelle N.M."/>
            <person name="Naidoo V."/>
            <person name="Osei Sekyere J."/>
        </authorList>
    </citation>
    <scope>NUCLEOTIDE SEQUENCE</scope>
    <source>
        <strain evidence="1">C034</strain>
    </source>
</reference>
<comment type="caution">
    <text evidence="1">The sequence shown here is derived from an EMBL/GenBank/DDBJ whole genome shotgun (WGS) entry which is preliminary data.</text>
</comment>
<dbReference type="AlphaFoldDB" id="A0A939NMI0"/>
<accession>A0A939NMI0</accession>
<organism evidence="1 2">
    <name type="scientific">Klebsiella pneumoniae</name>
    <dbReference type="NCBI Taxonomy" id="573"/>
    <lineage>
        <taxon>Bacteria</taxon>
        <taxon>Pseudomonadati</taxon>
        <taxon>Pseudomonadota</taxon>
        <taxon>Gammaproteobacteria</taxon>
        <taxon>Enterobacterales</taxon>
        <taxon>Enterobacteriaceae</taxon>
        <taxon>Klebsiella/Raoultella group</taxon>
        <taxon>Klebsiella</taxon>
        <taxon>Klebsiella pneumoniae complex</taxon>
    </lineage>
</organism>
<dbReference type="EMBL" id="JAGETO010000001">
    <property type="protein sequence ID" value="MBO2028996.1"/>
    <property type="molecule type" value="Genomic_DNA"/>
</dbReference>
<proteinExistence type="predicted"/>
<gene>
    <name evidence="1" type="ORF">J4734_01140</name>
</gene>
<dbReference type="Proteomes" id="UP000664620">
    <property type="component" value="Unassembled WGS sequence"/>
</dbReference>
<evidence type="ECO:0000313" key="1">
    <source>
        <dbReference type="EMBL" id="MBO2028996.1"/>
    </source>
</evidence>
<evidence type="ECO:0000313" key="2">
    <source>
        <dbReference type="Proteomes" id="UP000664620"/>
    </source>
</evidence>
<protein>
    <submittedName>
        <fullName evidence="1">Uncharacterized protein</fullName>
    </submittedName>
</protein>
<sequence length="61" mass="6748">MLADDMLYHRFPKRFQMDKQIEALEKIARQHPDNPVGHFCAGTSAASPGCCIPSARCMPGT</sequence>